<evidence type="ECO:0000313" key="2">
    <source>
        <dbReference type="EMBL" id="QVK24091.1"/>
    </source>
</evidence>
<dbReference type="Proteomes" id="UP000676428">
    <property type="component" value="Chromosome"/>
</dbReference>
<dbReference type="RefSeq" id="WP_213682704.1">
    <property type="nucleotide sequence ID" value="NZ_CP074572.1"/>
</dbReference>
<dbReference type="InterPro" id="IPR025737">
    <property type="entry name" value="FApF"/>
</dbReference>
<gene>
    <name evidence="2" type="ORF">KHX94_05710</name>
</gene>
<dbReference type="EMBL" id="CP074572">
    <property type="protein sequence ID" value="QVK24091.1"/>
    <property type="molecule type" value="Genomic_DNA"/>
</dbReference>
<dbReference type="Pfam" id="PF13557">
    <property type="entry name" value="Phenol_MetA_deg"/>
    <property type="match status" value="1"/>
</dbReference>
<organism evidence="2 3">
    <name type="scientific">Shewanella dokdonensis</name>
    <dbReference type="NCBI Taxonomy" id="712036"/>
    <lineage>
        <taxon>Bacteria</taxon>
        <taxon>Pseudomonadati</taxon>
        <taxon>Pseudomonadota</taxon>
        <taxon>Gammaproteobacteria</taxon>
        <taxon>Alteromonadales</taxon>
        <taxon>Shewanellaceae</taxon>
        <taxon>Shewanella</taxon>
    </lineage>
</organism>
<name>A0ABX8DHG3_9GAMM</name>
<keyword evidence="1" id="KW-0732">Signal</keyword>
<evidence type="ECO:0000313" key="3">
    <source>
        <dbReference type="Proteomes" id="UP000676428"/>
    </source>
</evidence>
<feature type="chain" id="PRO_5046366320" evidence="1">
    <location>
        <begin position="24"/>
        <end position="298"/>
    </location>
</feature>
<protein>
    <submittedName>
        <fullName evidence="2">Transporter</fullName>
    </submittedName>
</protein>
<reference evidence="2 3" key="1">
    <citation type="journal article" date="2012" name="Int. J. Syst. Evol. Microbiol.">
        <title>Shewanella dokdonensis sp. nov., isolated from seawater.</title>
        <authorList>
            <person name="Sung H.R."/>
            <person name="Yoon J.H."/>
            <person name="Ghim S.Y."/>
        </authorList>
    </citation>
    <scope>NUCLEOTIDE SEQUENCE [LARGE SCALE GENOMIC DNA]</scope>
    <source>
        <strain evidence="2 3">DSM 23626</strain>
    </source>
</reference>
<sequence>MTKLTTLAGALLTAGLFSTSVLATEGGGGVYPNGAEGYMAGALPPAGLYYQNFLNHYTVDRLNDADGHNSGANVNLQASADVSRFIYMTHYQLLGADYGMYTTIPLVHISGELQAGPADIHSSVSGLGDISIAPIMLGWHFTHWHFAAALEFTAPTGEYNQYRFANPGRNYWVTTPVFVTTYLNNGFEASAKFMYDINAKNDDTDYKSGQEFHFDYALGYHVANYTLGLAGYYYQQTTDDKVGGEIYQDGYKGKVFAIGPAVKIDGQMGSLELRYQKEVNAENRPEGDKFWVKVTLAL</sequence>
<feature type="signal peptide" evidence="1">
    <location>
        <begin position="1"/>
        <end position="23"/>
    </location>
</feature>
<evidence type="ECO:0000256" key="1">
    <source>
        <dbReference type="SAM" id="SignalP"/>
    </source>
</evidence>
<keyword evidence="3" id="KW-1185">Reference proteome</keyword>
<proteinExistence type="predicted"/>
<accession>A0ABX8DHG3</accession>